<keyword evidence="3" id="KW-0663">Pyridoxal phosphate</keyword>
<evidence type="ECO:0000313" key="6">
    <source>
        <dbReference type="EMBL" id="CAL6087023.1"/>
    </source>
</evidence>
<dbReference type="InterPro" id="IPR036052">
    <property type="entry name" value="TrpB-like_PALP_sf"/>
</dbReference>
<accession>A0AA86VTV3</accession>
<dbReference type="InterPro" id="IPR001926">
    <property type="entry name" value="TrpB-like_PALP"/>
</dbReference>
<dbReference type="PANTHER" id="PTHR10314">
    <property type="entry name" value="CYSTATHIONINE BETA-SYNTHASE"/>
    <property type="match status" value="1"/>
</dbReference>
<dbReference type="EMBL" id="CATOUU010001181">
    <property type="protein sequence ID" value="CAI9977953.1"/>
    <property type="molecule type" value="Genomic_DNA"/>
</dbReference>
<evidence type="ECO:0000259" key="4">
    <source>
        <dbReference type="Pfam" id="PF00291"/>
    </source>
</evidence>
<comment type="similarity">
    <text evidence="2">Belongs to the cysteine synthase/cystathionine beta-synthase family.</text>
</comment>
<dbReference type="PROSITE" id="PS00901">
    <property type="entry name" value="CYS_SYNTHASE"/>
    <property type="match status" value="1"/>
</dbReference>
<keyword evidence="7" id="KW-1185">Reference proteome</keyword>
<proteinExistence type="inferred from homology"/>
<dbReference type="AlphaFoldDB" id="A0AA86VTV3"/>
<organism evidence="5">
    <name type="scientific">Hexamita inflata</name>
    <dbReference type="NCBI Taxonomy" id="28002"/>
    <lineage>
        <taxon>Eukaryota</taxon>
        <taxon>Metamonada</taxon>
        <taxon>Diplomonadida</taxon>
        <taxon>Hexamitidae</taxon>
        <taxon>Hexamitinae</taxon>
        <taxon>Hexamita</taxon>
    </lineage>
</organism>
<dbReference type="Gene3D" id="3.40.50.1100">
    <property type="match status" value="1"/>
</dbReference>
<gene>
    <name evidence="6" type="ORF">HINF_LOCUS63448</name>
    <name evidence="5" type="ORF">HINF_LOCUS65598</name>
</gene>
<dbReference type="Proteomes" id="UP001642409">
    <property type="component" value="Unassembled WGS sequence"/>
</dbReference>
<evidence type="ECO:0000256" key="1">
    <source>
        <dbReference type="ARBA" id="ARBA00001933"/>
    </source>
</evidence>
<name>A0AA86VTV3_9EUKA</name>
<reference evidence="5" key="1">
    <citation type="submission" date="2023-06" db="EMBL/GenBank/DDBJ databases">
        <authorList>
            <person name="Kurt Z."/>
        </authorList>
    </citation>
    <scope>NUCLEOTIDE SEQUENCE</scope>
</reference>
<dbReference type="EMBL" id="CAXDID020000397">
    <property type="protein sequence ID" value="CAL6087023.1"/>
    <property type="molecule type" value="Genomic_DNA"/>
</dbReference>
<comment type="caution">
    <text evidence="5">The sequence shown here is derived from an EMBL/GenBank/DDBJ whole genome shotgun (WGS) entry which is preliminary data.</text>
</comment>
<dbReference type="GO" id="GO:0006535">
    <property type="term" value="P:cysteine biosynthetic process from serine"/>
    <property type="evidence" value="ECO:0007669"/>
    <property type="project" value="InterPro"/>
</dbReference>
<dbReference type="FunFam" id="3.40.50.1100:FF:000003">
    <property type="entry name" value="Cystathionine beta-synthase"/>
    <property type="match status" value="1"/>
</dbReference>
<feature type="domain" description="Tryptophan synthase beta chain-like PALP" evidence="4">
    <location>
        <begin position="6"/>
        <end position="139"/>
    </location>
</feature>
<dbReference type="InterPro" id="IPR001216">
    <property type="entry name" value="P-phosphate_BS"/>
</dbReference>
<dbReference type="Pfam" id="PF00291">
    <property type="entry name" value="PALP"/>
    <property type="match status" value="1"/>
</dbReference>
<evidence type="ECO:0000313" key="7">
    <source>
        <dbReference type="Proteomes" id="UP001642409"/>
    </source>
</evidence>
<evidence type="ECO:0000256" key="3">
    <source>
        <dbReference type="ARBA" id="ARBA00022898"/>
    </source>
</evidence>
<comment type="cofactor">
    <cofactor evidence="1">
        <name>pyridoxal 5'-phosphate</name>
        <dbReference type="ChEBI" id="CHEBI:597326"/>
    </cofactor>
</comment>
<evidence type="ECO:0000313" key="5">
    <source>
        <dbReference type="EMBL" id="CAI9977953.1"/>
    </source>
</evidence>
<protein>
    <submittedName>
        <fullName evidence="5">Cysteine synthase A</fullName>
    </submittedName>
    <submittedName>
        <fullName evidence="6">Cysteine_synthase A</fullName>
    </submittedName>
</protein>
<reference evidence="6 7" key="2">
    <citation type="submission" date="2024-07" db="EMBL/GenBank/DDBJ databases">
        <authorList>
            <person name="Akdeniz Z."/>
        </authorList>
    </citation>
    <scope>NUCLEOTIDE SEQUENCE [LARGE SCALE GENOMIC DNA]</scope>
</reference>
<dbReference type="InterPro" id="IPR050214">
    <property type="entry name" value="Cys_Synth/Cystath_Beta-Synth"/>
</dbReference>
<sequence length="166" mass="18177">MALIYEVIGETPLVRLQRIPKAGRVLLKLESKNPGGSIKDRPGFQMLKDLLDEGKIDTETVLIEPTSGNTGIGLSMAAAALGLKMTIVMPENMSEERKKLMKAYGSELVLTEAALGVAGSVTKAEELQKSLPKAHIVNTLVVYTLVYIKWPFLTLIQTQVLINFRP</sequence>
<evidence type="ECO:0000256" key="2">
    <source>
        <dbReference type="ARBA" id="ARBA00007103"/>
    </source>
</evidence>
<dbReference type="SUPFAM" id="SSF53686">
    <property type="entry name" value="Tryptophan synthase beta subunit-like PLP-dependent enzymes"/>
    <property type="match status" value="1"/>
</dbReference>